<accession>A0A5N6TW99</accession>
<evidence type="ECO:0000313" key="3">
    <source>
        <dbReference type="Proteomes" id="UP000325780"/>
    </source>
</evidence>
<dbReference type="SUPFAM" id="SSF48403">
    <property type="entry name" value="Ankyrin repeat"/>
    <property type="match status" value="1"/>
</dbReference>
<proteinExistence type="predicted"/>
<keyword evidence="1" id="KW-0040">ANK repeat</keyword>
<organism evidence="2 3">
    <name type="scientific">Aspergillus avenaceus</name>
    <dbReference type="NCBI Taxonomy" id="36643"/>
    <lineage>
        <taxon>Eukaryota</taxon>
        <taxon>Fungi</taxon>
        <taxon>Dikarya</taxon>
        <taxon>Ascomycota</taxon>
        <taxon>Pezizomycotina</taxon>
        <taxon>Eurotiomycetes</taxon>
        <taxon>Eurotiomycetidae</taxon>
        <taxon>Eurotiales</taxon>
        <taxon>Aspergillaceae</taxon>
        <taxon>Aspergillus</taxon>
        <taxon>Aspergillus subgen. Circumdati</taxon>
    </lineage>
</organism>
<dbReference type="InterPro" id="IPR036770">
    <property type="entry name" value="Ankyrin_rpt-contain_sf"/>
</dbReference>
<sequence>MAAWLQNGLTRSTVWFWFYLKLWQPFLRPGISRQRTYEALHRLFSDVLGLDFDTMDLITHSETSPCVSLSEGMGRRLADLIQKRFPRTDLSFLSNLDSSGDHVLYSLSRIRARFQLCCWDNILAPVGLQCAMRDILGYAQRSRCDEIAAWSFRGIHGDRLAMDCDFFDFLFGSGYSRNHPQHCDECMTERMLILLDSNLFLGQDCGHGANMTVFEAYLRALKKKDYALDVCQHFRRVASIGTADSHTKVFYFGSIASVDGDAIGTDNSVLVVTSALHDAVRVGCYEVVEYLVLTGFNVAVTDTNGKTALDIASQYLTMSGERSQWVQIGDLLISRYSHQLDGTLQLPLGWQKFDCFNGITGYRETSVGDNINSITFKVPKTGLLDARLLALAEREGEESDLQKYLFNPI</sequence>
<name>A0A5N6TW99_ASPAV</name>
<evidence type="ECO:0000313" key="2">
    <source>
        <dbReference type="EMBL" id="KAE8150666.1"/>
    </source>
</evidence>
<keyword evidence="3" id="KW-1185">Reference proteome</keyword>
<dbReference type="OrthoDB" id="626167at2759"/>
<feature type="repeat" description="ANK" evidence="1">
    <location>
        <begin position="274"/>
        <end position="303"/>
    </location>
</feature>
<evidence type="ECO:0000256" key="1">
    <source>
        <dbReference type="PROSITE-ProRule" id="PRU00023"/>
    </source>
</evidence>
<dbReference type="InterPro" id="IPR002110">
    <property type="entry name" value="Ankyrin_rpt"/>
</dbReference>
<dbReference type="Gene3D" id="1.25.40.20">
    <property type="entry name" value="Ankyrin repeat-containing domain"/>
    <property type="match status" value="1"/>
</dbReference>
<protein>
    <recommendedName>
        <fullName evidence="4">Ankyrin repeat-containing domain protein</fullName>
    </recommendedName>
</protein>
<dbReference type="PROSITE" id="PS50088">
    <property type="entry name" value="ANK_REPEAT"/>
    <property type="match status" value="1"/>
</dbReference>
<dbReference type="EMBL" id="ML742088">
    <property type="protein sequence ID" value="KAE8150666.1"/>
    <property type="molecule type" value="Genomic_DNA"/>
</dbReference>
<reference evidence="2 3" key="1">
    <citation type="submission" date="2019-04" db="EMBL/GenBank/DDBJ databases">
        <title>Friends and foes A comparative genomics study of 23 Aspergillus species from section Flavi.</title>
        <authorList>
            <consortium name="DOE Joint Genome Institute"/>
            <person name="Kjaerbolling I."/>
            <person name="Vesth T."/>
            <person name="Frisvad J.C."/>
            <person name="Nybo J.L."/>
            <person name="Theobald S."/>
            <person name="Kildgaard S."/>
            <person name="Isbrandt T."/>
            <person name="Kuo A."/>
            <person name="Sato A."/>
            <person name="Lyhne E.K."/>
            <person name="Kogle M.E."/>
            <person name="Wiebenga A."/>
            <person name="Kun R.S."/>
            <person name="Lubbers R.J."/>
            <person name="Makela M.R."/>
            <person name="Barry K."/>
            <person name="Chovatia M."/>
            <person name="Clum A."/>
            <person name="Daum C."/>
            <person name="Haridas S."/>
            <person name="He G."/>
            <person name="LaButti K."/>
            <person name="Lipzen A."/>
            <person name="Mondo S."/>
            <person name="Riley R."/>
            <person name="Salamov A."/>
            <person name="Simmons B.A."/>
            <person name="Magnuson J.K."/>
            <person name="Henrissat B."/>
            <person name="Mortensen U.H."/>
            <person name="Larsen T.O."/>
            <person name="Devries R.P."/>
            <person name="Grigoriev I.V."/>
            <person name="Machida M."/>
            <person name="Baker S.E."/>
            <person name="Andersen M.R."/>
        </authorList>
    </citation>
    <scope>NUCLEOTIDE SEQUENCE [LARGE SCALE GENOMIC DNA]</scope>
    <source>
        <strain evidence="2 3">IBT 18842</strain>
    </source>
</reference>
<dbReference type="AlphaFoldDB" id="A0A5N6TW99"/>
<dbReference type="Proteomes" id="UP000325780">
    <property type="component" value="Unassembled WGS sequence"/>
</dbReference>
<evidence type="ECO:0008006" key="4">
    <source>
        <dbReference type="Google" id="ProtNLM"/>
    </source>
</evidence>
<gene>
    <name evidence="2" type="ORF">BDV25DRAFT_139578</name>
</gene>